<reference evidence="3 4" key="1">
    <citation type="submission" date="2020-08" db="EMBL/GenBank/DDBJ databases">
        <title>Genomic Encyclopedia of Type Strains, Phase III (KMG-III): the genomes of soil and plant-associated and newly described type strains.</title>
        <authorList>
            <person name="Whitman W."/>
        </authorList>
    </citation>
    <scope>NUCLEOTIDE SEQUENCE [LARGE SCALE GENOMIC DNA]</scope>
    <source>
        <strain evidence="3 4">CECT 3313</strain>
    </source>
</reference>
<proteinExistence type="predicted"/>
<keyword evidence="4" id="KW-1185">Reference proteome</keyword>
<organism evidence="3 4">
    <name type="scientific">Streptomyces echinatus</name>
    <dbReference type="NCBI Taxonomy" id="67293"/>
    <lineage>
        <taxon>Bacteria</taxon>
        <taxon>Bacillati</taxon>
        <taxon>Actinomycetota</taxon>
        <taxon>Actinomycetes</taxon>
        <taxon>Kitasatosporales</taxon>
        <taxon>Streptomycetaceae</taxon>
        <taxon>Streptomyces</taxon>
    </lineage>
</organism>
<dbReference type="Proteomes" id="UP000585836">
    <property type="component" value="Unassembled WGS sequence"/>
</dbReference>
<dbReference type="Pfam" id="PF13699">
    <property type="entry name" value="eCIS_core"/>
    <property type="match status" value="1"/>
</dbReference>
<feature type="region of interest" description="Disordered" evidence="1">
    <location>
        <begin position="1224"/>
        <end position="1249"/>
    </location>
</feature>
<comment type="caution">
    <text evidence="3">The sequence shown here is derived from an EMBL/GenBank/DDBJ whole genome shotgun (WGS) entry which is preliminary data.</text>
</comment>
<dbReference type="InterPro" id="IPR025295">
    <property type="entry name" value="eCIS_core_dom"/>
</dbReference>
<evidence type="ECO:0000259" key="2">
    <source>
        <dbReference type="Pfam" id="PF13699"/>
    </source>
</evidence>
<sequence>MVSMRAVGKVLSGAGRPSRAAHAVLPTASGGNAMVARLLESGESSSAPGLDLAARITALRGGGKPLPAELRAEAESGFGTPLGDVHLHDDAEAAELASLLGARAFTSGNDIFFNSGEYNPSTPDGYELLAHELTHTLQQSAGPSQGRAVAPGLLVSEPQDRDEQVAYATARVLRDVRESGDAGSAAGAGTGAGASGAAAVVGAAEGRVVNPAVVPGNTGTSAPPSAAAVVQRAADGPVEVAREGSGESSLLDDLVPDFIVDGVKAAVSAIPGYTMLTQVIGSDPITHRPVHAGPEQLVESVLTFGPFGEATGRLLRTIGVVDEVLDAVQARLAAHNLTLDRIVDEVGKAWDELSVTAGIDGNVAVVRRHLDAVLADARAAVSELVDQVIEAVRAVIAEVAEPLLQRPEVRPVWELAKKVLHHDPLRGTAVEAPTVEILGDFLKLIGKEQTLEQLRERGTLQQAADWLDTQFATFVGIKNDLVQLFTDAWRAIQPQNLPRLLDTLPDLAARAVALVRRIAAFTATIMAKALELVKQALIGPLGDRARRVTGFPLLTVIIGQEPFTGEPVPRNAENLIRGFITLLPGGDATYSQLAESGVIGQAAARIESEMARLGISADLIVNTFRGIWDTLSLDDLLDPLGAFQRILNQFGEPLARIVEFVGVVLEVVVTLIIKMMNFPTELVGDIIGNVVQAIEDIKKDPVQFLLGMLQALRTGFLGFIDGIGTYLLQGLGKWLTRGLGQMGITIPAELNASTMLDVALQVLGVSTETLWQKLGARIGEETVGRLRAGVDALSGAWTFIKDVQERGVPAIYDYVADKLGDLWNTVLDMAVEWITKQVIEKAVTRLASMLDPTGVMAVIRSCQAFFSAVQSAIEYIREILQIVDQYTRTIAEVAKGNIQPGAEKITKGFADAVPVAIGFLANQVGLGNVPEQVVEIIKGLRKLVDDALDWLFDKAMQLGQAALNALTGGGGAQPGQQPGDPDSPKATTPEIEVPFTMEGHEHTLFGRYTEGRLVVQMSSPERWDLQRKIWAALSEEKIKNNPAAKQRLEQAQKDLDKLCEVDHLVQSQNAAELMRAMEPFLRQDLEQLKNDLVSIGVDFDLFYLRNDAEIVDNKVHKDIDIRAYYYKEVPDRESRANTFFAEHVKAKLARESKYLVKGEEEFFRDGWTYLCPGKAYTRPNDYDQPGAHLASREGFKDNSKRVYEQQPIEVDHITELVTHWNLGDRRSSFSTPGHNTTQGERDKFSESKDNWGGLCDDCNNAKDKARVAGGAKKEYQREIGPDFKRKLEV</sequence>
<evidence type="ECO:0000313" key="4">
    <source>
        <dbReference type="Proteomes" id="UP000585836"/>
    </source>
</evidence>
<protein>
    <recommendedName>
        <fullName evidence="2">eCIS core domain-containing protein</fullName>
    </recommendedName>
</protein>
<name>A0A7W9URA8_9ACTN</name>
<dbReference type="EMBL" id="JACHJK010000006">
    <property type="protein sequence ID" value="MBB5928278.1"/>
    <property type="molecule type" value="Genomic_DNA"/>
</dbReference>
<feature type="compositionally biased region" description="Polar residues" evidence="1">
    <location>
        <begin position="1228"/>
        <end position="1238"/>
    </location>
</feature>
<evidence type="ECO:0000313" key="3">
    <source>
        <dbReference type="EMBL" id="MBB5928278.1"/>
    </source>
</evidence>
<feature type="region of interest" description="Disordered" evidence="1">
    <location>
        <begin position="967"/>
        <end position="989"/>
    </location>
</feature>
<gene>
    <name evidence="3" type="ORF">FHS34_003747</name>
</gene>
<feature type="domain" description="eCIS core" evidence="2">
    <location>
        <begin position="65"/>
        <end position="142"/>
    </location>
</feature>
<feature type="compositionally biased region" description="Basic and acidic residues" evidence="1">
    <location>
        <begin position="1239"/>
        <end position="1249"/>
    </location>
</feature>
<evidence type="ECO:0000256" key="1">
    <source>
        <dbReference type="SAM" id="MobiDB-lite"/>
    </source>
</evidence>
<accession>A0A7W9URA8</accession>